<dbReference type="AlphaFoldDB" id="A0A1G9YZK3"/>
<accession>A0A1G9YZK3</accession>
<dbReference type="RefSeq" id="WP_091651832.1">
    <property type="nucleotide sequence ID" value="NZ_FNHQ01000026.1"/>
</dbReference>
<dbReference type="SMART" id="SM00382">
    <property type="entry name" value="AAA"/>
    <property type="match status" value="1"/>
</dbReference>
<gene>
    <name evidence="9" type="ORF">SAMN05660299_02200</name>
</gene>
<dbReference type="InterPro" id="IPR003439">
    <property type="entry name" value="ABC_transporter-like_ATP-bd"/>
</dbReference>
<comment type="subcellular location">
    <subcellularLocation>
        <location evidence="1">Cell membrane</location>
        <topology evidence="1">Peripheral membrane protein</topology>
    </subcellularLocation>
</comment>
<dbReference type="InterPro" id="IPR050388">
    <property type="entry name" value="ABC_Ni/Peptide_Import"/>
</dbReference>
<keyword evidence="3" id="KW-0813">Transport</keyword>
<evidence type="ECO:0000256" key="5">
    <source>
        <dbReference type="ARBA" id="ARBA00022741"/>
    </source>
</evidence>
<evidence type="ECO:0000256" key="6">
    <source>
        <dbReference type="ARBA" id="ARBA00022840"/>
    </source>
</evidence>
<dbReference type="Pfam" id="PF08352">
    <property type="entry name" value="oligo_HPY"/>
    <property type="match status" value="1"/>
</dbReference>
<dbReference type="FunFam" id="3.40.50.300:FF:000016">
    <property type="entry name" value="Oligopeptide ABC transporter ATP-binding component"/>
    <property type="match status" value="1"/>
</dbReference>
<evidence type="ECO:0000313" key="10">
    <source>
        <dbReference type="Proteomes" id="UP000199309"/>
    </source>
</evidence>
<dbReference type="PANTHER" id="PTHR43297">
    <property type="entry name" value="OLIGOPEPTIDE TRANSPORT ATP-BINDING PROTEIN APPD"/>
    <property type="match status" value="1"/>
</dbReference>
<evidence type="ECO:0000259" key="8">
    <source>
        <dbReference type="PROSITE" id="PS50893"/>
    </source>
</evidence>
<evidence type="ECO:0000256" key="3">
    <source>
        <dbReference type="ARBA" id="ARBA00022448"/>
    </source>
</evidence>
<dbReference type="GO" id="GO:0015833">
    <property type="term" value="P:peptide transport"/>
    <property type="evidence" value="ECO:0007669"/>
    <property type="project" value="InterPro"/>
</dbReference>
<comment type="similarity">
    <text evidence="2">Belongs to the ABC transporter superfamily.</text>
</comment>
<dbReference type="InterPro" id="IPR013563">
    <property type="entry name" value="Oligopep_ABC_C"/>
</dbReference>
<evidence type="ECO:0000256" key="4">
    <source>
        <dbReference type="ARBA" id="ARBA00022475"/>
    </source>
</evidence>
<dbReference type="CDD" id="cd03257">
    <property type="entry name" value="ABC_NikE_OppD_transporters"/>
    <property type="match status" value="1"/>
</dbReference>
<dbReference type="InterPro" id="IPR003593">
    <property type="entry name" value="AAA+_ATPase"/>
</dbReference>
<feature type="domain" description="ABC transporter" evidence="8">
    <location>
        <begin position="7"/>
        <end position="257"/>
    </location>
</feature>
<dbReference type="GO" id="GO:0005524">
    <property type="term" value="F:ATP binding"/>
    <property type="evidence" value="ECO:0007669"/>
    <property type="project" value="UniProtKB-KW"/>
</dbReference>
<dbReference type="GO" id="GO:0016887">
    <property type="term" value="F:ATP hydrolysis activity"/>
    <property type="evidence" value="ECO:0007669"/>
    <property type="project" value="InterPro"/>
</dbReference>
<protein>
    <submittedName>
        <fullName evidence="9">Oligopeptide transport system ATP-binding protein</fullName>
    </submittedName>
</protein>
<organism evidence="9 10">
    <name type="scientific">Megasphaera paucivorans</name>
    <dbReference type="NCBI Taxonomy" id="349095"/>
    <lineage>
        <taxon>Bacteria</taxon>
        <taxon>Bacillati</taxon>
        <taxon>Bacillota</taxon>
        <taxon>Negativicutes</taxon>
        <taxon>Veillonellales</taxon>
        <taxon>Veillonellaceae</taxon>
        <taxon>Megasphaera</taxon>
    </lineage>
</organism>
<evidence type="ECO:0000256" key="1">
    <source>
        <dbReference type="ARBA" id="ARBA00004202"/>
    </source>
</evidence>
<dbReference type="Pfam" id="PF00005">
    <property type="entry name" value="ABC_tran"/>
    <property type="match status" value="1"/>
</dbReference>
<keyword evidence="10" id="KW-1185">Reference proteome</keyword>
<dbReference type="STRING" id="349095.SAMN05660299_02200"/>
<dbReference type="Proteomes" id="UP000199309">
    <property type="component" value="Unassembled WGS sequence"/>
</dbReference>
<sequence>MNTLLDIQNLSISFRTYRGVLEAIHHVSIVVNKGETIGIVGESGCGKSVTAHAVMKLLPKETAIYSPDCKIMWEGTNIVSFTEQEMNALRGQDMSMVFQDPMTALNPVLTIGDQICEGLVLHRRISQQQALYEAEKLLRAVGITAPEKRLHQYPHELSGGMRQRSLIAMALACSPRLLFADEPTTALDVTTEAQVLYLLRSLQQKLGMAIVLISHNLGVIAQMCRRVYVMYAGCVVESGMVEDIFDKPAHPYTNGLLASLPDPEHKDKPLQGISGQAPDLFHLPEGCRFYPRCRHTMQICMKQAPPCYDLGKGHQAACWLLCPERGKYNEIT</sequence>
<dbReference type="NCBIfam" id="TIGR01727">
    <property type="entry name" value="oligo_HPY"/>
    <property type="match status" value="1"/>
</dbReference>
<dbReference type="SUPFAM" id="SSF52540">
    <property type="entry name" value="P-loop containing nucleoside triphosphate hydrolases"/>
    <property type="match status" value="1"/>
</dbReference>
<evidence type="ECO:0000313" key="9">
    <source>
        <dbReference type="EMBL" id="SDN14490.1"/>
    </source>
</evidence>
<evidence type="ECO:0000256" key="7">
    <source>
        <dbReference type="ARBA" id="ARBA00023136"/>
    </source>
</evidence>
<name>A0A1G9YZK3_9FIRM</name>
<dbReference type="PANTHER" id="PTHR43297:SF2">
    <property type="entry name" value="DIPEPTIDE TRANSPORT ATP-BINDING PROTEIN DPPD"/>
    <property type="match status" value="1"/>
</dbReference>
<keyword evidence="6 9" id="KW-0067">ATP-binding</keyword>
<keyword evidence="5" id="KW-0547">Nucleotide-binding</keyword>
<keyword evidence="4" id="KW-1003">Cell membrane</keyword>
<keyword evidence="7" id="KW-0472">Membrane</keyword>
<proteinExistence type="inferred from homology"/>
<dbReference type="OrthoDB" id="9806285at2"/>
<evidence type="ECO:0000256" key="2">
    <source>
        <dbReference type="ARBA" id="ARBA00005417"/>
    </source>
</evidence>
<dbReference type="PROSITE" id="PS50893">
    <property type="entry name" value="ABC_TRANSPORTER_2"/>
    <property type="match status" value="1"/>
</dbReference>
<dbReference type="EMBL" id="FNHQ01000026">
    <property type="protein sequence ID" value="SDN14490.1"/>
    <property type="molecule type" value="Genomic_DNA"/>
</dbReference>
<dbReference type="GO" id="GO:0005886">
    <property type="term" value="C:plasma membrane"/>
    <property type="evidence" value="ECO:0007669"/>
    <property type="project" value="UniProtKB-SubCell"/>
</dbReference>
<reference evidence="9 10" key="1">
    <citation type="submission" date="2016-10" db="EMBL/GenBank/DDBJ databases">
        <authorList>
            <person name="de Groot N.N."/>
        </authorList>
    </citation>
    <scope>NUCLEOTIDE SEQUENCE [LARGE SCALE GENOMIC DNA]</scope>
    <source>
        <strain evidence="9 10">DSM 16981</strain>
    </source>
</reference>
<dbReference type="Gene3D" id="3.40.50.300">
    <property type="entry name" value="P-loop containing nucleotide triphosphate hydrolases"/>
    <property type="match status" value="1"/>
</dbReference>
<dbReference type="InterPro" id="IPR027417">
    <property type="entry name" value="P-loop_NTPase"/>
</dbReference>